<dbReference type="GO" id="GO:0016491">
    <property type="term" value="F:oxidoreductase activity"/>
    <property type="evidence" value="ECO:0007669"/>
    <property type="project" value="InterPro"/>
</dbReference>
<dbReference type="STRING" id="63057.A0A2P5FQ51"/>
<dbReference type="InterPro" id="IPR036812">
    <property type="entry name" value="NAD(P)_OxRdtase_dom_sf"/>
</dbReference>
<evidence type="ECO:0000313" key="2">
    <source>
        <dbReference type="Proteomes" id="UP000237000"/>
    </source>
</evidence>
<dbReference type="PANTHER" id="PTHR11732">
    <property type="entry name" value="ALDO/KETO REDUCTASE"/>
    <property type="match status" value="1"/>
</dbReference>
<accession>A0A2P5FQ51</accession>
<name>A0A2P5FQ51_TREOI</name>
<dbReference type="Proteomes" id="UP000237000">
    <property type="component" value="Unassembled WGS sequence"/>
</dbReference>
<keyword evidence="1" id="KW-0406">Ion transport</keyword>
<proteinExistence type="predicted"/>
<organism evidence="1 2">
    <name type="scientific">Trema orientale</name>
    <name type="common">Charcoal tree</name>
    <name type="synonym">Celtis orientalis</name>
    <dbReference type="NCBI Taxonomy" id="63057"/>
    <lineage>
        <taxon>Eukaryota</taxon>
        <taxon>Viridiplantae</taxon>
        <taxon>Streptophyta</taxon>
        <taxon>Embryophyta</taxon>
        <taxon>Tracheophyta</taxon>
        <taxon>Spermatophyta</taxon>
        <taxon>Magnoliopsida</taxon>
        <taxon>eudicotyledons</taxon>
        <taxon>Gunneridae</taxon>
        <taxon>Pentapetalae</taxon>
        <taxon>rosids</taxon>
        <taxon>fabids</taxon>
        <taxon>Rosales</taxon>
        <taxon>Cannabaceae</taxon>
        <taxon>Trema</taxon>
    </lineage>
</organism>
<dbReference type="GO" id="GO:0034220">
    <property type="term" value="P:monoatomic ion transmembrane transport"/>
    <property type="evidence" value="ECO:0007669"/>
    <property type="project" value="UniProtKB-KW"/>
</dbReference>
<feature type="non-terminal residue" evidence="1">
    <location>
        <position position="1"/>
    </location>
</feature>
<dbReference type="OrthoDB" id="416253at2759"/>
<evidence type="ECO:0000313" key="1">
    <source>
        <dbReference type="EMBL" id="PON99937.1"/>
    </source>
</evidence>
<comment type="caution">
    <text evidence="1">The sequence shown here is derived from an EMBL/GenBank/DDBJ whole genome shotgun (WGS) entry which is preliminary data.</text>
</comment>
<dbReference type="InParanoid" id="A0A2P5FQ51"/>
<sequence>YYSNEPQVWEALAEAFWTGLVKRKEHFITIKSGLILQLRLWNSDDGHVTEACKDCLNLLHLDYLDLCLVQFPVATKHTGASLLFCHRFTAFFAF</sequence>
<keyword evidence="1" id="KW-0813">Transport</keyword>
<dbReference type="SUPFAM" id="SSF51430">
    <property type="entry name" value="NAD(P)-linked oxidoreductase"/>
    <property type="match status" value="1"/>
</dbReference>
<dbReference type="EMBL" id="JXTC01000016">
    <property type="protein sequence ID" value="PON99937.1"/>
    <property type="molecule type" value="Genomic_DNA"/>
</dbReference>
<dbReference type="Gene3D" id="3.20.20.100">
    <property type="entry name" value="NADP-dependent oxidoreductase domain"/>
    <property type="match status" value="1"/>
</dbReference>
<keyword evidence="2" id="KW-1185">Reference proteome</keyword>
<dbReference type="InterPro" id="IPR020471">
    <property type="entry name" value="AKR"/>
</dbReference>
<protein>
    <submittedName>
        <fullName evidence="1">Aldo/keto reductase/potassium channel subunit beta</fullName>
    </submittedName>
</protein>
<gene>
    <name evidence="1" type="ORF">TorRG33x02_043550</name>
</gene>
<keyword evidence="1" id="KW-0407">Ion channel</keyword>
<dbReference type="AlphaFoldDB" id="A0A2P5FQ51"/>
<reference evidence="2" key="1">
    <citation type="submission" date="2016-06" db="EMBL/GenBank/DDBJ databases">
        <title>Parallel loss of symbiosis genes in relatives of nitrogen-fixing non-legume Parasponia.</title>
        <authorList>
            <person name="Van Velzen R."/>
            <person name="Holmer R."/>
            <person name="Bu F."/>
            <person name="Rutten L."/>
            <person name="Van Zeijl A."/>
            <person name="Liu W."/>
            <person name="Santuari L."/>
            <person name="Cao Q."/>
            <person name="Sharma T."/>
            <person name="Shen D."/>
            <person name="Roswanjaya Y."/>
            <person name="Wardhani T."/>
            <person name="Kalhor M.S."/>
            <person name="Jansen J."/>
            <person name="Van den Hoogen J."/>
            <person name="Gungor B."/>
            <person name="Hartog M."/>
            <person name="Hontelez J."/>
            <person name="Verver J."/>
            <person name="Yang W.-C."/>
            <person name="Schijlen E."/>
            <person name="Repin R."/>
            <person name="Schilthuizen M."/>
            <person name="Schranz E."/>
            <person name="Heidstra R."/>
            <person name="Miyata K."/>
            <person name="Fedorova E."/>
            <person name="Kohlen W."/>
            <person name="Bisseling T."/>
            <person name="Smit S."/>
            <person name="Geurts R."/>
        </authorList>
    </citation>
    <scope>NUCLEOTIDE SEQUENCE [LARGE SCALE GENOMIC DNA]</scope>
    <source>
        <strain evidence="2">cv. RG33-2</strain>
    </source>
</reference>